<dbReference type="Proteomes" id="UP000243847">
    <property type="component" value="Chromosome sequence1"/>
</dbReference>
<evidence type="ECO:0000313" key="2">
    <source>
        <dbReference type="EMBL" id="BAU99367.1"/>
    </source>
</evidence>
<dbReference type="CDD" id="cd01300">
    <property type="entry name" value="YtcJ_like"/>
    <property type="match status" value="1"/>
</dbReference>
<protein>
    <recommendedName>
        <fullName evidence="1">Amidohydrolase 3 domain-containing protein</fullName>
    </recommendedName>
</protein>
<dbReference type="InterPro" id="IPR013108">
    <property type="entry name" value="Amidohydro_3"/>
</dbReference>
<accession>A0A173LWY4</accession>
<dbReference type="KEGG" id="amin:AUMI_18250"/>
<dbReference type="InterPro" id="IPR033932">
    <property type="entry name" value="YtcJ-like"/>
</dbReference>
<dbReference type="GeneID" id="80452018"/>
<gene>
    <name evidence="2" type="ORF">AUMI_18250</name>
</gene>
<evidence type="ECO:0000259" key="1">
    <source>
        <dbReference type="Pfam" id="PF07969"/>
    </source>
</evidence>
<reference evidence="2 3" key="1">
    <citation type="journal article" date="2016" name="Genome Announc.">
        <title>Complete Genome Sequence of Aurantimicrobium minutum Type Strain KNCT, a Planktonic Ultramicrobacterium Isolated from River Water.</title>
        <authorList>
            <person name="Nakai R."/>
            <person name="Fujisawa T."/>
            <person name="Nakamura Y."/>
            <person name="Nishide H."/>
            <person name="Uchiyama I."/>
            <person name="Baba T."/>
            <person name="Toyoda A."/>
            <person name="Fujiyama A."/>
            <person name="Naganuma T."/>
            <person name="Niki H."/>
        </authorList>
    </citation>
    <scope>NUCLEOTIDE SEQUENCE [LARGE SCALE GENOMIC DNA]</scope>
    <source>
        <strain evidence="2 3">KNC</strain>
    </source>
</reference>
<dbReference type="SUPFAM" id="SSF51338">
    <property type="entry name" value="Composite domain of metallo-dependent hydrolases"/>
    <property type="match status" value="1"/>
</dbReference>
<dbReference type="AlphaFoldDB" id="A0A173LWY4"/>
<dbReference type="Pfam" id="PF07969">
    <property type="entry name" value="Amidohydro_3"/>
    <property type="match status" value="1"/>
</dbReference>
<dbReference type="Gene3D" id="3.10.310.70">
    <property type="match status" value="1"/>
</dbReference>
<dbReference type="OrthoDB" id="3238066at2"/>
<evidence type="ECO:0000313" key="3">
    <source>
        <dbReference type="Proteomes" id="UP000243847"/>
    </source>
</evidence>
<dbReference type="Gene3D" id="3.20.20.140">
    <property type="entry name" value="Metal-dependent hydrolases"/>
    <property type="match status" value="1"/>
</dbReference>
<sequence length="561" mass="61236">MSAHDSRFLFSGGTVYTLNPQQPVADALVVEGKSIVYVGDLSGAREFVTEDTREIDLAGGMLLPGFIDAHDHLIMGAATKVGVDLSGITGTAQVCAAITEWVDAAPEGTLLRGHGWMPASFEEGTPRRQWLDEITGDRPMALLSADAHDIWFNTAAMNVCGLTKDSPDPVPGAQYFVRDEDGWPTGHGVEGATCLLIGSRLGFFSPEGITEAMKLTVDPAPSWGITATYDAGILIGEKQDESEPIFQMLVERDKAGNLPIRIVGSVWTRNADDVPQHVTDTLVQWNKKYASEHVSVSVNKLWADGTMMSFGSLLLEPFCTGSHGRGTMSFTPEHIEAQIEATQRAGFDMHIHNDGDGSVRVILDAIERVQQRIGRGDSRHTVCHNTLVHPDDIPRFAELGVIANVTPMWGTNYNGVYIDVYEELLGPERVELESFPYGDLVRSGAVVTYGADIPGVLISEIAPLIQIEAAVTRQRPGFAHDRVFIERQRVNLEQALAAVTINAAYQIRMEDQIGSLEVGKRADLVVLGRNLFEIDPHEIHSTPILLTMMDGKITFEQNVNA</sequence>
<dbReference type="PANTHER" id="PTHR22642">
    <property type="entry name" value="IMIDAZOLONEPROPIONASE"/>
    <property type="match status" value="1"/>
</dbReference>
<dbReference type="EMBL" id="AP017457">
    <property type="protein sequence ID" value="BAU99367.1"/>
    <property type="molecule type" value="Genomic_DNA"/>
</dbReference>
<dbReference type="RefSeq" id="WP_096381682.1">
    <property type="nucleotide sequence ID" value="NZ_AP017457.1"/>
</dbReference>
<dbReference type="InterPro" id="IPR011059">
    <property type="entry name" value="Metal-dep_hydrolase_composite"/>
</dbReference>
<dbReference type="GO" id="GO:0016810">
    <property type="term" value="F:hydrolase activity, acting on carbon-nitrogen (but not peptide) bonds"/>
    <property type="evidence" value="ECO:0007669"/>
    <property type="project" value="InterPro"/>
</dbReference>
<feature type="domain" description="Amidohydrolase 3" evidence="1">
    <location>
        <begin position="53"/>
        <end position="555"/>
    </location>
</feature>
<dbReference type="PANTHER" id="PTHR22642:SF2">
    <property type="entry name" value="PROTEIN LONG AFTER FAR-RED 3"/>
    <property type="match status" value="1"/>
</dbReference>
<dbReference type="InterPro" id="IPR032466">
    <property type="entry name" value="Metal_Hydrolase"/>
</dbReference>
<dbReference type="SUPFAM" id="SSF51556">
    <property type="entry name" value="Metallo-dependent hydrolases"/>
    <property type="match status" value="1"/>
</dbReference>
<organism evidence="2 3">
    <name type="scientific">Aurantimicrobium minutum</name>
    <dbReference type="NCBI Taxonomy" id="708131"/>
    <lineage>
        <taxon>Bacteria</taxon>
        <taxon>Bacillati</taxon>
        <taxon>Actinomycetota</taxon>
        <taxon>Actinomycetes</taxon>
        <taxon>Micrococcales</taxon>
        <taxon>Microbacteriaceae</taxon>
        <taxon>Aurantimicrobium</taxon>
    </lineage>
</organism>
<proteinExistence type="predicted"/>
<dbReference type="Gene3D" id="2.30.40.10">
    <property type="entry name" value="Urease, subunit C, domain 1"/>
    <property type="match status" value="1"/>
</dbReference>
<name>A0A173LWY4_9MICO</name>